<dbReference type="AlphaFoldDB" id="A0ABD4WXD5"/>
<proteinExistence type="predicted"/>
<dbReference type="Proteomes" id="UP001213771">
    <property type="component" value="Unassembled WGS sequence"/>
</dbReference>
<dbReference type="EMBL" id="JARAOX010000196">
    <property type="protein sequence ID" value="MDD9784611.1"/>
    <property type="molecule type" value="Genomic_DNA"/>
</dbReference>
<evidence type="ECO:0000313" key="2">
    <source>
        <dbReference type="Proteomes" id="UP001213771"/>
    </source>
</evidence>
<gene>
    <name evidence="1" type="ORF">PVE99_19790</name>
</gene>
<reference evidence="1 2" key="1">
    <citation type="submission" date="2023-02" db="EMBL/GenBank/DDBJ databases">
        <authorList>
            <person name="Olszewska D."/>
        </authorList>
    </citation>
    <scope>NUCLEOTIDE SEQUENCE [LARGE SCALE GENOMIC DNA]</scope>
    <source>
        <strain evidence="1 2">FDU301</strain>
    </source>
</reference>
<sequence>MNDQNNLFLLKREFFRLVDEFEQCQIHTIKYEIKKDILLLQEALDRYAIYDEKTGET</sequence>
<dbReference type="RefSeq" id="WP_176524228.1">
    <property type="nucleotide sequence ID" value="NZ_JARAOX010000196.1"/>
</dbReference>
<name>A0ABD4WXD5_PRIMG</name>
<protein>
    <submittedName>
        <fullName evidence="1">Uncharacterized protein</fullName>
    </submittedName>
</protein>
<evidence type="ECO:0000313" key="1">
    <source>
        <dbReference type="EMBL" id="MDD9784611.1"/>
    </source>
</evidence>
<organism evidence="1 2">
    <name type="scientific">Priestia megaterium</name>
    <name type="common">Bacillus megaterium</name>
    <dbReference type="NCBI Taxonomy" id="1404"/>
    <lineage>
        <taxon>Bacteria</taxon>
        <taxon>Bacillati</taxon>
        <taxon>Bacillota</taxon>
        <taxon>Bacilli</taxon>
        <taxon>Bacillales</taxon>
        <taxon>Bacillaceae</taxon>
        <taxon>Priestia</taxon>
    </lineage>
</organism>
<comment type="caution">
    <text evidence="1">The sequence shown here is derived from an EMBL/GenBank/DDBJ whole genome shotgun (WGS) entry which is preliminary data.</text>
</comment>
<accession>A0ABD4WXD5</accession>